<dbReference type="PANTHER" id="PTHR47027">
    <property type="entry name" value="REVERSE TRANSCRIPTASE DOMAIN-CONTAINING PROTEIN"/>
    <property type="match status" value="1"/>
</dbReference>
<evidence type="ECO:0000313" key="2">
    <source>
        <dbReference type="Proteomes" id="UP000054324"/>
    </source>
</evidence>
<gene>
    <name evidence="1" type="ORF">T265_05202</name>
</gene>
<dbReference type="CTD" id="20319384"/>
<proteinExistence type="predicted"/>
<dbReference type="RefSeq" id="XP_009168410.1">
    <property type="nucleotide sequence ID" value="XM_009170146.1"/>
</dbReference>
<dbReference type="STRING" id="6198.A0A074ZPV5"/>
<keyword evidence="2" id="KW-1185">Reference proteome</keyword>
<name>A0A074ZPV5_OPIVI</name>
<dbReference type="KEGG" id="ovi:T265_05202"/>
<dbReference type="Proteomes" id="UP000054324">
    <property type="component" value="Unassembled WGS sequence"/>
</dbReference>
<organism evidence="1 2">
    <name type="scientific">Opisthorchis viverrini</name>
    <name type="common">Southeast Asian liver fluke</name>
    <dbReference type="NCBI Taxonomy" id="6198"/>
    <lineage>
        <taxon>Eukaryota</taxon>
        <taxon>Metazoa</taxon>
        <taxon>Spiralia</taxon>
        <taxon>Lophotrochozoa</taxon>
        <taxon>Platyhelminthes</taxon>
        <taxon>Trematoda</taxon>
        <taxon>Digenea</taxon>
        <taxon>Opisthorchiida</taxon>
        <taxon>Opisthorchiata</taxon>
        <taxon>Opisthorchiidae</taxon>
        <taxon>Opisthorchis</taxon>
    </lineage>
</organism>
<dbReference type="AlphaFoldDB" id="A0A074ZPV5"/>
<reference evidence="1 2" key="1">
    <citation type="submission" date="2013-11" db="EMBL/GenBank/DDBJ databases">
        <title>Opisthorchis viverrini - life in the bile duct.</title>
        <authorList>
            <person name="Young N.D."/>
            <person name="Nagarajan N."/>
            <person name="Lin S.J."/>
            <person name="Korhonen P.K."/>
            <person name="Jex A.R."/>
            <person name="Hall R.S."/>
            <person name="Safavi-Hemami H."/>
            <person name="Kaewkong W."/>
            <person name="Bertrand D."/>
            <person name="Gao S."/>
            <person name="Seet Q."/>
            <person name="Wongkham S."/>
            <person name="Teh B.T."/>
            <person name="Wongkham C."/>
            <person name="Intapan P.M."/>
            <person name="Maleewong W."/>
            <person name="Yang X."/>
            <person name="Hu M."/>
            <person name="Wang Z."/>
            <person name="Hofmann A."/>
            <person name="Sternberg P.W."/>
            <person name="Tan P."/>
            <person name="Wang J."/>
            <person name="Gasser R.B."/>
        </authorList>
    </citation>
    <scope>NUCLEOTIDE SEQUENCE [LARGE SCALE GENOMIC DNA]</scope>
</reference>
<dbReference type="GeneID" id="20319384"/>
<dbReference type="PANTHER" id="PTHR47027:SF20">
    <property type="entry name" value="REVERSE TRANSCRIPTASE-LIKE PROTEIN WITH RNA-DIRECTED DNA POLYMERASE DOMAIN"/>
    <property type="match status" value="1"/>
</dbReference>
<evidence type="ECO:0000313" key="1">
    <source>
        <dbReference type="EMBL" id="KER27847.1"/>
    </source>
</evidence>
<sequence length="307" mass="34972">MHFAPKKCKVMLLDTSIILQEGAHEVAGRFTYFRSYTCPDWSVADETSAVSRAQFRVPQTERWSTFDLKRGNEISATSLPGWSPGDLISAWLMTFMTSVLNTNASLPYNHDLFESLIVKKRIKTFTRAIWTETENKNTTDIGWQPYLVVSPTRHKCDENLADLEYADDIVLVFEEDEKAHVFLDELTEVIPSFRMHFAPTKCKVMLVDVQPLNTPLTIQGEAPEVVEHFTVADGVSARIFEARLAFAKLGHLWRQSGVSVNLDGRVYQATVRVALLYGCKTWLVRAAELRRLHVFDNRCLRIIARAC</sequence>
<evidence type="ECO:0008006" key="3">
    <source>
        <dbReference type="Google" id="ProtNLM"/>
    </source>
</evidence>
<accession>A0A074ZPV5</accession>
<protein>
    <recommendedName>
        <fullName evidence="3">Reverse transcriptase domain-containing protein</fullName>
    </recommendedName>
</protein>
<dbReference type="OrthoDB" id="425014at2759"/>
<dbReference type="EMBL" id="KL596713">
    <property type="protein sequence ID" value="KER27847.1"/>
    <property type="molecule type" value="Genomic_DNA"/>
</dbReference>